<feature type="compositionally biased region" description="Low complexity" evidence="1">
    <location>
        <begin position="67"/>
        <end position="87"/>
    </location>
</feature>
<feature type="region of interest" description="Disordered" evidence="1">
    <location>
        <begin position="186"/>
        <end position="252"/>
    </location>
</feature>
<feature type="compositionally biased region" description="Polar residues" evidence="1">
    <location>
        <begin position="709"/>
        <end position="722"/>
    </location>
</feature>
<accession>A0AAE1YUI4</accession>
<keyword evidence="3" id="KW-1185">Reference proteome</keyword>
<protein>
    <submittedName>
        <fullName evidence="2">Transcriptional regulator SLK2</fullName>
    </submittedName>
</protein>
<feature type="compositionally biased region" description="Low complexity" evidence="1">
    <location>
        <begin position="186"/>
        <end position="219"/>
    </location>
</feature>
<feature type="compositionally biased region" description="Low complexity" evidence="1">
    <location>
        <begin position="698"/>
        <end position="708"/>
    </location>
</feature>
<feature type="compositionally biased region" description="Polar residues" evidence="1">
    <location>
        <begin position="843"/>
        <end position="859"/>
    </location>
</feature>
<evidence type="ECO:0000313" key="2">
    <source>
        <dbReference type="EMBL" id="KAK4436328.1"/>
    </source>
</evidence>
<proteinExistence type="predicted"/>
<reference evidence="2" key="1">
    <citation type="submission" date="2020-06" db="EMBL/GenBank/DDBJ databases">
        <authorList>
            <person name="Li T."/>
            <person name="Hu X."/>
            <person name="Zhang T."/>
            <person name="Song X."/>
            <person name="Zhang H."/>
            <person name="Dai N."/>
            <person name="Sheng W."/>
            <person name="Hou X."/>
            <person name="Wei L."/>
        </authorList>
    </citation>
    <scope>NUCLEOTIDE SEQUENCE</scope>
    <source>
        <strain evidence="2">3651</strain>
        <tissue evidence="2">Leaf</tissue>
    </source>
</reference>
<dbReference type="InterPro" id="IPR029005">
    <property type="entry name" value="LIM-bd/SEUSS"/>
</dbReference>
<evidence type="ECO:0000256" key="1">
    <source>
        <dbReference type="SAM" id="MobiDB-lite"/>
    </source>
</evidence>
<feature type="region of interest" description="Disordered" evidence="1">
    <location>
        <begin position="698"/>
        <end position="776"/>
    </location>
</feature>
<dbReference type="Pfam" id="PF01803">
    <property type="entry name" value="LIM_bind"/>
    <property type="match status" value="1"/>
</dbReference>
<name>A0AAE1YUI4_9LAMI</name>
<dbReference type="Proteomes" id="UP001293254">
    <property type="component" value="Unassembled WGS sequence"/>
</dbReference>
<evidence type="ECO:0000313" key="3">
    <source>
        <dbReference type="Proteomes" id="UP001293254"/>
    </source>
</evidence>
<gene>
    <name evidence="2" type="ORF">Salat_0796500</name>
</gene>
<feature type="compositionally biased region" description="Polar residues" evidence="1">
    <location>
        <begin position="795"/>
        <end position="819"/>
    </location>
</feature>
<reference evidence="2" key="2">
    <citation type="journal article" date="2024" name="Plant">
        <title>Genomic evolution and insights into agronomic trait innovations of Sesamum species.</title>
        <authorList>
            <person name="Miao H."/>
            <person name="Wang L."/>
            <person name="Qu L."/>
            <person name="Liu H."/>
            <person name="Sun Y."/>
            <person name="Le M."/>
            <person name="Wang Q."/>
            <person name="Wei S."/>
            <person name="Zheng Y."/>
            <person name="Lin W."/>
            <person name="Duan Y."/>
            <person name="Cao H."/>
            <person name="Xiong S."/>
            <person name="Wang X."/>
            <person name="Wei L."/>
            <person name="Li C."/>
            <person name="Ma Q."/>
            <person name="Ju M."/>
            <person name="Zhao R."/>
            <person name="Li G."/>
            <person name="Mu C."/>
            <person name="Tian Q."/>
            <person name="Mei H."/>
            <person name="Zhang T."/>
            <person name="Gao T."/>
            <person name="Zhang H."/>
        </authorList>
    </citation>
    <scope>NUCLEOTIDE SEQUENCE</scope>
    <source>
        <strain evidence="2">3651</strain>
    </source>
</reference>
<feature type="compositionally biased region" description="Polar residues" evidence="1">
    <location>
        <begin position="88"/>
        <end position="105"/>
    </location>
</feature>
<comment type="caution">
    <text evidence="2">The sequence shown here is derived from an EMBL/GenBank/DDBJ whole genome shotgun (WGS) entry which is preliminary data.</text>
</comment>
<dbReference type="AlphaFoldDB" id="A0AAE1YUI4"/>
<dbReference type="PANTHER" id="PTHR10378">
    <property type="entry name" value="LIM DOMAIN-BINDING PROTEIN"/>
    <property type="match status" value="1"/>
</dbReference>
<feature type="region of interest" description="Disordered" evidence="1">
    <location>
        <begin position="65"/>
        <end position="116"/>
    </location>
</feature>
<dbReference type="EMBL" id="JACGWO010000002">
    <property type="protein sequence ID" value="KAK4436328.1"/>
    <property type="molecule type" value="Genomic_DNA"/>
</dbReference>
<feature type="region of interest" description="Disordered" evidence="1">
    <location>
        <begin position="795"/>
        <end position="879"/>
    </location>
</feature>
<feature type="compositionally biased region" description="Polar residues" evidence="1">
    <location>
        <begin position="730"/>
        <end position="776"/>
    </location>
</feature>
<organism evidence="2 3">
    <name type="scientific">Sesamum alatum</name>
    <dbReference type="NCBI Taxonomy" id="300844"/>
    <lineage>
        <taxon>Eukaryota</taxon>
        <taxon>Viridiplantae</taxon>
        <taxon>Streptophyta</taxon>
        <taxon>Embryophyta</taxon>
        <taxon>Tracheophyta</taxon>
        <taxon>Spermatophyta</taxon>
        <taxon>Magnoliopsida</taxon>
        <taxon>eudicotyledons</taxon>
        <taxon>Gunneridae</taxon>
        <taxon>Pentapetalae</taxon>
        <taxon>asterids</taxon>
        <taxon>lamiids</taxon>
        <taxon>Lamiales</taxon>
        <taxon>Pedaliaceae</taxon>
        <taxon>Sesamum</taxon>
    </lineage>
</organism>
<sequence>MNSDQVLDFLSFSTLSSSLRLLFSISGGVDYWVTQAGDGEKISCTDSQLDPSPQSQVRRMLPSRVAGGMTQSSSSSGIFFQGDGQSQVAGNSQLSSNFGTSSNSLPGHAHADMGPVSGDVSNTLLNSVASSGPSVGASSLVTDANSGLPGGPHLQRSASINTESYMRLPASPMSFSSNNISISGSSVMDGSSVVQQSSNQDPGSHQVQQSQQHQGASSATSLPRMAQVQLPGGPRVPNSFIHDPTSISQLQKRPRLNVKQEDIVQQQVLQQLLQRQDSMHLQNSNPQLQALIQQQRLRHQEQQLLQAMSPIQRVQLLQQQQQQQQLQLRQQLQVQGMPAAAAMKRPCDGGVCSRRLMQYLFHQRQRPAENTIAYWRKFVAEYYSPRAKTRWCLSMYDNVGHHSLGVFPQAAMDAWQCDICGSKSGRGFEATFEVLPRLNEIKFGSGVIDELLFLDLPREYRFPSGMMMLEYAKAIQESVYEQLRVVREGQLRIFFTPELKILSWEFCARRHEELLPRRLVAPQVNQLLQVAQKCQSTVSESGADGVSQPDLQANSVMVVQAGRQLARSLELQSLNDLGFSKRYVRCLQIADVVNSMKDLMDFCKEQKKSPIEGLKNFPRYSTAPKVEMQKLQQVDQIGGVQGLPTDRTALNKLMAMHSGLSSQMNNNQHVGGRGALSGSAQAALALTNYQNLLMRQNSMNSTNNSNQQEASSPFSTTSQGLTTAPPGASGNLSGTLQNPPSSGFSSCQIPQQQQLHLHSPTGSSIMQQSHSLSFQGSQALEQQMIQQYLQDMSRKNNGTTAPQQALSAQNPGGNISTSGLGFRNSPAPTATGHGQGIVHGQPPSRSNSFKGAASNSESSAHIGFGQKASDLPHSLHSPDEMVPDIASDFIENGFFNNDLDDNMNFSWKS</sequence>